<dbReference type="InterPro" id="IPR007240">
    <property type="entry name" value="Atg17"/>
</dbReference>
<proteinExistence type="inferred from homology"/>
<dbReference type="GO" id="GO:0034727">
    <property type="term" value="P:piecemeal microautophagy of the nucleus"/>
    <property type="evidence" value="ECO:0007669"/>
    <property type="project" value="TreeGrafter"/>
</dbReference>
<evidence type="ECO:0000256" key="5">
    <source>
        <dbReference type="ARBA" id="ARBA00023136"/>
    </source>
</evidence>
<evidence type="ECO:0000256" key="6">
    <source>
        <dbReference type="RuleBase" id="RU368080"/>
    </source>
</evidence>
<dbReference type="AlphaFoldDB" id="A0A5C3QG48"/>
<keyword evidence="11" id="KW-1185">Reference proteome</keyword>
<evidence type="ECO:0000256" key="7">
    <source>
        <dbReference type="SAM" id="Coils"/>
    </source>
</evidence>
<organism evidence="10 11">
    <name type="scientific">Pterulicium gracile</name>
    <dbReference type="NCBI Taxonomy" id="1884261"/>
    <lineage>
        <taxon>Eukaryota</taxon>
        <taxon>Fungi</taxon>
        <taxon>Dikarya</taxon>
        <taxon>Basidiomycota</taxon>
        <taxon>Agaricomycotina</taxon>
        <taxon>Agaricomycetes</taxon>
        <taxon>Agaricomycetidae</taxon>
        <taxon>Agaricales</taxon>
        <taxon>Pleurotineae</taxon>
        <taxon>Pterulaceae</taxon>
        <taxon>Pterulicium</taxon>
    </lineage>
</organism>
<dbReference type="Pfam" id="PF04108">
    <property type="entry name" value="ATG17_like"/>
    <property type="match status" value="1"/>
</dbReference>
<name>A0A5C3QG48_9AGAR</name>
<gene>
    <name evidence="10" type="ORF">BDV98DRAFT_168480</name>
</gene>
<evidence type="ECO:0000256" key="1">
    <source>
        <dbReference type="ARBA" id="ARBA00006259"/>
    </source>
</evidence>
<evidence type="ECO:0000259" key="9">
    <source>
        <dbReference type="Pfam" id="PF04108"/>
    </source>
</evidence>
<evidence type="ECO:0000256" key="2">
    <source>
        <dbReference type="ARBA" id="ARBA00013806"/>
    </source>
</evidence>
<dbReference type="STRING" id="1884261.A0A5C3QG48"/>
<dbReference type="GO" id="GO:0030295">
    <property type="term" value="F:protein kinase activator activity"/>
    <property type="evidence" value="ECO:0007669"/>
    <property type="project" value="TreeGrafter"/>
</dbReference>
<feature type="coiled-coil region" evidence="7">
    <location>
        <begin position="337"/>
        <end position="367"/>
    </location>
</feature>
<keyword evidence="5" id="KW-0472">Membrane</keyword>
<dbReference type="InterPro" id="IPR045326">
    <property type="entry name" value="ATG17-like_dom"/>
</dbReference>
<dbReference type="GO" id="GO:0034045">
    <property type="term" value="C:phagophore assembly site membrane"/>
    <property type="evidence" value="ECO:0007669"/>
    <property type="project" value="UniProtKB-SubCell"/>
</dbReference>
<feature type="compositionally biased region" description="Low complexity" evidence="8">
    <location>
        <begin position="173"/>
        <end position="195"/>
    </location>
</feature>
<feature type="region of interest" description="Disordered" evidence="8">
    <location>
        <begin position="147"/>
        <end position="214"/>
    </location>
</feature>
<feature type="region of interest" description="Disordered" evidence="8">
    <location>
        <begin position="1"/>
        <end position="49"/>
    </location>
</feature>
<evidence type="ECO:0000256" key="3">
    <source>
        <dbReference type="ARBA" id="ARBA00022490"/>
    </source>
</evidence>
<dbReference type="GO" id="GO:0060090">
    <property type="term" value="F:molecular adaptor activity"/>
    <property type="evidence" value="ECO:0007669"/>
    <property type="project" value="TreeGrafter"/>
</dbReference>
<feature type="compositionally biased region" description="Polar residues" evidence="8">
    <location>
        <begin position="153"/>
        <end position="163"/>
    </location>
</feature>
<feature type="compositionally biased region" description="Low complexity" evidence="8">
    <location>
        <begin position="14"/>
        <end position="42"/>
    </location>
</feature>
<dbReference type="GO" id="GO:1990316">
    <property type="term" value="C:Atg1/ULK1 kinase complex"/>
    <property type="evidence" value="ECO:0007669"/>
    <property type="project" value="TreeGrafter"/>
</dbReference>
<dbReference type="Proteomes" id="UP000305067">
    <property type="component" value="Unassembled WGS sequence"/>
</dbReference>
<dbReference type="PANTHER" id="PTHR28005">
    <property type="entry name" value="AUTOPHAGY-RELATED PROTEIN 17"/>
    <property type="match status" value="1"/>
</dbReference>
<comment type="similarity">
    <text evidence="1 6">Belongs to the ATG17 family.</text>
</comment>
<evidence type="ECO:0000256" key="8">
    <source>
        <dbReference type="SAM" id="MobiDB-lite"/>
    </source>
</evidence>
<sequence>MASSPPPSHEHNTPAPSLSQSQSHSQLSSSQANALSPSQSNSPTQPHPLSLVLQSKNALQHGEQLCSRANHLSHASAQVAVDILALDAKLRWITESVVEQLELAVNVATSLEDKRTTLDAHIHEWDTLRIEQTDKLDRVLDSLGAQHVPPGFHQTSPASSIFGSQHDEARGASGSPHTPGTSPSRASLSPRASILVSPAATLRNEPRRGEASRSGWKTLRDFVSDKDIDAALESMENDRTIFDDLRVPTLGYTADLTSTVSDLRTKLPHSVALPGITDVLSAQDTAMHEMAKDLEGLTAHYDQIAGVLKAHEDGAEELGEDELEEINQDMGQLPAIIEDLERGCRAVEEAYDELQVTKQNLEEHLARQPVILDSLDELGDIMTEMLERQAETDTHCVEQLSILQDHLANLGQLHKQYEQYQTSFHKLLLEIARRRHYQEGMSKIVDEMVTQLRELTHEEDTVRSHFNAKHGPNMPEDLCLCIENTPTRWDILPSDSGMSEVIPEIDEDLLVRAKEKLLGAGVESVIEAGSD</sequence>
<evidence type="ECO:0000313" key="10">
    <source>
        <dbReference type="EMBL" id="TFK99460.1"/>
    </source>
</evidence>
<comment type="subcellular location">
    <subcellularLocation>
        <location evidence="6">Cytoplasm</location>
    </subcellularLocation>
    <subcellularLocation>
        <location evidence="6">Preautophagosomal structure membrane</location>
        <topology evidence="6">Peripheral membrane protein</topology>
    </subcellularLocation>
</comment>
<comment type="function">
    <text evidence="6">Autophagy-specific protein that functions in response to autophagy-inducing signals as a scaffold to recruit other ATG proteins to organize preautophagosomal structure (PAS) formation. Modulates the timing and magnitude of the autophagy response, such as the size of the sequestering vesicles. Plays particularly a role in pexophagy and nucleophagy.</text>
</comment>
<evidence type="ECO:0000313" key="11">
    <source>
        <dbReference type="Proteomes" id="UP000305067"/>
    </source>
</evidence>
<dbReference type="GO" id="GO:0000422">
    <property type="term" value="P:autophagy of mitochondrion"/>
    <property type="evidence" value="ECO:0007669"/>
    <property type="project" value="TreeGrafter"/>
</dbReference>
<reference evidence="10 11" key="1">
    <citation type="journal article" date="2019" name="Nat. Ecol. Evol.">
        <title>Megaphylogeny resolves global patterns of mushroom evolution.</title>
        <authorList>
            <person name="Varga T."/>
            <person name="Krizsan K."/>
            <person name="Foldi C."/>
            <person name="Dima B."/>
            <person name="Sanchez-Garcia M."/>
            <person name="Sanchez-Ramirez S."/>
            <person name="Szollosi G.J."/>
            <person name="Szarkandi J.G."/>
            <person name="Papp V."/>
            <person name="Albert L."/>
            <person name="Andreopoulos W."/>
            <person name="Angelini C."/>
            <person name="Antonin V."/>
            <person name="Barry K.W."/>
            <person name="Bougher N.L."/>
            <person name="Buchanan P."/>
            <person name="Buyck B."/>
            <person name="Bense V."/>
            <person name="Catcheside P."/>
            <person name="Chovatia M."/>
            <person name="Cooper J."/>
            <person name="Damon W."/>
            <person name="Desjardin D."/>
            <person name="Finy P."/>
            <person name="Geml J."/>
            <person name="Haridas S."/>
            <person name="Hughes K."/>
            <person name="Justo A."/>
            <person name="Karasinski D."/>
            <person name="Kautmanova I."/>
            <person name="Kiss B."/>
            <person name="Kocsube S."/>
            <person name="Kotiranta H."/>
            <person name="LaButti K.M."/>
            <person name="Lechner B.E."/>
            <person name="Liimatainen K."/>
            <person name="Lipzen A."/>
            <person name="Lukacs Z."/>
            <person name="Mihaltcheva S."/>
            <person name="Morgado L.N."/>
            <person name="Niskanen T."/>
            <person name="Noordeloos M.E."/>
            <person name="Ohm R.A."/>
            <person name="Ortiz-Santana B."/>
            <person name="Ovrebo C."/>
            <person name="Racz N."/>
            <person name="Riley R."/>
            <person name="Savchenko A."/>
            <person name="Shiryaev A."/>
            <person name="Soop K."/>
            <person name="Spirin V."/>
            <person name="Szebenyi C."/>
            <person name="Tomsovsky M."/>
            <person name="Tulloss R.E."/>
            <person name="Uehling J."/>
            <person name="Grigoriev I.V."/>
            <person name="Vagvolgyi C."/>
            <person name="Papp T."/>
            <person name="Martin F.M."/>
            <person name="Miettinen O."/>
            <person name="Hibbett D.S."/>
            <person name="Nagy L.G."/>
        </authorList>
    </citation>
    <scope>NUCLEOTIDE SEQUENCE [LARGE SCALE GENOMIC DNA]</scope>
    <source>
        <strain evidence="10 11">CBS 309.79</strain>
    </source>
</reference>
<accession>A0A5C3QG48</accession>
<dbReference type="OrthoDB" id="1937984at2759"/>
<keyword evidence="4 6" id="KW-0072">Autophagy</keyword>
<protein>
    <recommendedName>
        <fullName evidence="2 6">Autophagy-related protein 17</fullName>
    </recommendedName>
</protein>
<dbReference type="GO" id="GO:0000045">
    <property type="term" value="P:autophagosome assembly"/>
    <property type="evidence" value="ECO:0007669"/>
    <property type="project" value="TreeGrafter"/>
</dbReference>
<keyword evidence="7" id="KW-0175">Coiled coil</keyword>
<feature type="domain" description="Autophagy protein ATG17-like" evidence="9">
    <location>
        <begin position="59"/>
        <end position="471"/>
    </location>
</feature>
<keyword evidence="3 6" id="KW-0963">Cytoplasm</keyword>
<dbReference type="EMBL" id="ML178833">
    <property type="protein sequence ID" value="TFK99460.1"/>
    <property type="molecule type" value="Genomic_DNA"/>
</dbReference>
<evidence type="ECO:0000256" key="4">
    <source>
        <dbReference type="ARBA" id="ARBA00023006"/>
    </source>
</evidence>
<dbReference type="PANTHER" id="PTHR28005:SF1">
    <property type="entry name" value="AUTOPHAGY-RELATED PROTEIN 17"/>
    <property type="match status" value="1"/>
</dbReference>